<evidence type="ECO:0000256" key="1">
    <source>
        <dbReference type="SAM" id="SignalP"/>
    </source>
</evidence>
<sequence length="136" mass="14729">MLIKLFMLMLAVSGVWSAILPENQVATAARTTTGDLDTAATSAKLLNLFGSGYPNYGYNYNRPSNGYYPSYPSYGSSNYYPNTGYYGSSNVYSSQGYVPNNYYSGSSSYYPTTNILGTQGYGGYGGYGGYVRTTYG</sequence>
<gene>
    <name evidence="2" type="primary">Dana\GF10461</name>
    <name evidence="2" type="synonym">dana_GLEANR_10415</name>
    <name evidence="2" type="ORF">GF10461</name>
</gene>
<protein>
    <submittedName>
        <fullName evidence="2">Uncharacterized protein, isoform B</fullName>
    </submittedName>
</protein>
<dbReference type="Proteomes" id="UP000007801">
    <property type="component" value="Unassembled WGS sequence"/>
</dbReference>
<organism evidence="2 3">
    <name type="scientific">Drosophila ananassae</name>
    <name type="common">Fruit fly</name>
    <dbReference type="NCBI Taxonomy" id="7217"/>
    <lineage>
        <taxon>Eukaryota</taxon>
        <taxon>Metazoa</taxon>
        <taxon>Ecdysozoa</taxon>
        <taxon>Arthropoda</taxon>
        <taxon>Hexapoda</taxon>
        <taxon>Insecta</taxon>
        <taxon>Pterygota</taxon>
        <taxon>Neoptera</taxon>
        <taxon>Endopterygota</taxon>
        <taxon>Diptera</taxon>
        <taxon>Brachycera</taxon>
        <taxon>Muscomorpha</taxon>
        <taxon>Ephydroidea</taxon>
        <taxon>Drosophilidae</taxon>
        <taxon>Drosophila</taxon>
        <taxon>Sophophora</taxon>
    </lineage>
</organism>
<keyword evidence="3" id="KW-1185">Reference proteome</keyword>
<name>A0A0P8YHT2_DROAN</name>
<dbReference type="OrthoDB" id="7872511at2759"/>
<evidence type="ECO:0000313" key="3">
    <source>
        <dbReference type="Proteomes" id="UP000007801"/>
    </source>
</evidence>
<evidence type="ECO:0000313" key="2">
    <source>
        <dbReference type="EMBL" id="KPU78515.1"/>
    </source>
</evidence>
<keyword evidence="1" id="KW-0732">Signal</keyword>
<dbReference type="AlphaFoldDB" id="A0A0P8YHT2"/>
<reference evidence="2 3" key="1">
    <citation type="journal article" date="2007" name="Nature">
        <title>Evolution of genes and genomes on the Drosophila phylogeny.</title>
        <authorList>
            <consortium name="Drosophila 12 Genomes Consortium"/>
            <person name="Clark A.G."/>
            <person name="Eisen M.B."/>
            <person name="Smith D.R."/>
            <person name="Bergman C.M."/>
            <person name="Oliver B."/>
            <person name="Markow T.A."/>
            <person name="Kaufman T.C."/>
            <person name="Kellis M."/>
            <person name="Gelbart W."/>
            <person name="Iyer V.N."/>
            <person name="Pollard D.A."/>
            <person name="Sackton T.B."/>
            <person name="Larracuente A.M."/>
            <person name="Singh N.D."/>
            <person name="Abad J.P."/>
            <person name="Abt D.N."/>
            <person name="Adryan B."/>
            <person name="Aguade M."/>
            <person name="Akashi H."/>
            <person name="Anderson W.W."/>
            <person name="Aquadro C.F."/>
            <person name="Ardell D.H."/>
            <person name="Arguello R."/>
            <person name="Artieri C.G."/>
            <person name="Barbash D.A."/>
            <person name="Barker D."/>
            <person name="Barsanti P."/>
            <person name="Batterham P."/>
            <person name="Batzoglou S."/>
            <person name="Begun D."/>
            <person name="Bhutkar A."/>
            <person name="Blanco E."/>
            <person name="Bosak S.A."/>
            <person name="Bradley R.K."/>
            <person name="Brand A.D."/>
            <person name="Brent M.R."/>
            <person name="Brooks A.N."/>
            <person name="Brown R.H."/>
            <person name="Butlin R.K."/>
            <person name="Caggese C."/>
            <person name="Calvi B.R."/>
            <person name="Bernardo de Carvalho A."/>
            <person name="Caspi A."/>
            <person name="Castrezana S."/>
            <person name="Celniker S.E."/>
            <person name="Chang J.L."/>
            <person name="Chapple C."/>
            <person name="Chatterji S."/>
            <person name="Chinwalla A."/>
            <person name="Civetta A."/>
            <person name="Clifton S.W."/>
            <person name="Comeron J.M."/>
            <person name="Costello J.C."/>
            <person name="Coyne J.A."/>
            <person name="Daub J."/>
            <person name="David R.G."/>
            <person name="Delcher A.L."/>
            <person name="Delehaunty K."/>
            <person name="Do C.B."/>
            <person name="Ebling H."/>
            <person name="Edwards K."/>
            <person name="Eickbush T."/>
            <person name="Evans J.D."/>
            <person name="Filipski A."/>
            <person name="Findeiss S."/>
            <person name="Freyhult E."/>
            <person name="Fulton L."/>
            <person name="Fulton R."/>
            <person name="Garcia A.C."/>
            <person name="Gardiner A."/>
            <person name="Garfield D.A."/>
            <person name="Garvin B.E."/>
            <person name="Gibson G."/>
            <person name="Gilbert D."/>
            <person name="Gnerre S."/>
            <person name="Godfrey J."/>
            <person name="Good R."/>
            <person name="Gotea V."/>
            <person name="Gravely B."/>
            <person name="Greenberg A.J."/>
            <person name="Griffiths-Jones S."/>
            <person name="Gross S."/>
            <person name="Guigo R."/>
            <person name="Gustafson E.A."/>
            <person name="Haerty W."/>
            <person name="Hahn M.W."/>
            <person name="Halligan D.L."/>
            <person name="Halpern A.L."/>
            <person name="Halter G.M."/>
            <person name="Han M.V."/>
            <person name="Heger A."/>
            <person name="Hillier L."/>
            <person name="Hinrichs A.S."/>
            <person name="Holmes I."/>
            <person name="Hoskins R.A."/>
            <person name="Hubisz M.J."/>
            <person name="Hultmark D."/>
            <person name="Huntley M.A."/>
            <person name="Jaffe D.B."/>
            <person name="Jagadeeshan S."/>
            <person name="Jeck W.R."/>
            <person name="Johnson J."/>
            <person name="Jones C.D."/>
            <person name="Jordan W.C."/>
            <person name="Karpen G.H."/>
            <person name="Kataoka E."/>
            <person name="Keightley P.D."/>
            <person name="Kheradpour P."/>
            <person name="Kirkness E.F."/>
            <person name="Koerich L.B."/>
            <person name="Kristiansen K."/>
            <person name="Kudrna D."/>
            <person name="Kulathinal R.J."/>
            <person name="Kumar S."/>
            <person name="Kwok R."/>
            <person name="Lander E."/>
            <person name="Langley C.H."/>
            <person name="Lapoint R."/>
            <person name="Lazzaro B.P."/>
            <person name="Lee S.J."/>
            <person name="Levesque L."/>
            <person name="Li R."/>
            <person name="Lin C.F."/>
            <person name="Lin M.F."/>
            <person name="Lindblad-Toh K."/>
            <person name="Llopart A."/>
            <person name="Long M."/>
            <person name="Low L."/>
            <person name="Lozovsky E."/>
            <person name="Lu J."/>
            <person name="Luo M."/>
            <person name="Machado C.A."/>
            <person name="Makalowski W."/>
            <person name="Marzo M."/>
            <person name="Matsuda M."/>
            <person name="Matzkin L."/>
            <person name="McAllister B."/>
            <person name="McBride C.S."/>
            <person name="McKernan B."/>
            <person name="McKernan K."/>
            <person name="Mendez-Lago M."/>
            <person name="Minx P."/>
            <person name="Mollenhauer M.U."/>
            <person name="Montooth K."/>
            <person name="Mount S.M."/>
            <person name="Mu X."/>
            <person name="Myers E."/>
            <person name="Negre B."/>
            <person name="Newfeld S."/>
            <person name="Nielsen R."/>
            <person name="Noor M.A."/>
            <person name="O'Grady P."/>
            <person name="Pachter L."/>
            <person name="Papaceit M."/>
            <person name="Parisi M.J."/>
            <person name="Parisi M."/>
            <person name="Parts L."/>
            <person name="Pedersen J.S."/>
            <person name="Pesole G."/>
            <person name="Phillippy A.M."/>
            <person name="Ponting C.P."/>
            <person name="Pop M."/>
            <person name="Porcelli D."/>
            <person name="Powell J.R."/>
            <person name="Prohaska S."/>
            <person name="Pruitt K."/>
            <person name="Puig M."/>
            <person name="Quesneville H."/>
            <person name="Ram K.R."/>
            <person name="Rand D."/>
            <person name="Rasmussen M.D."/>
            <person name="Reed L.K."/>
            <person name="Reenan R."/>
            <person name="Reily A."/>
            <person name="Remington K.A."/>
            <person name="Rieger T.T."/>
            <person name="Ritchie M.G."/>
            <person name="Robin C."/>
            <person name="Rogers Y.H."/>
            <person name="Rohde C."/>
            <person name="Rozas J."/>
            <person name="Rubenfield M.J."/>
            <person name="Ruiz A."/>
            <person name="Russo S."/>
            <person name="Salzberg S.L."/>
            <person name="Sanchez-Gracia A."/>
            <person name="Saranga D.J."/>
            <person name="Sato H."/>
            <person name="Schaeffer S.W."/>
            <person name="Schatz M.C."/>
            <person name="Schlenke T."/>
            <person name="Schwartz R."/>
            <person name="Segarra C."/>
            <person name="Singh R.S."/>
            <person name="Sirot L."/>
            <person name="Sirota M."/>
            <person name="Sisneros N.B."/>
            <person name="Smith C.D."/>
            <person name="Smith T.F."/>
            <person name="Spieth J."/>
            <person name="Stage D.E."/>
            <person name="Stark A."/>
            <person name="Stephan W."/>
            <person name="Strausberg R.L."/>
            <person name="Strempel S."/>
            <person name="Sturgill D."/>
            <person name="Sutton G."/>
            <person name="Sutton G.G."/>
            <person name="Tao W."/>
            <person name="Teichmann S."/>
            <person name="Tobari Y.N."/>
            <person name="Tomimura Y."/>
            <person name="Tsolas J.M."/>
            <person name="Valente V.L."/>
            <person name="Venter E."/>
            <person name="Venter J.C."/>
            <person name="Vicario S."/>
            <person name="Vieira F.G."/>
            <person name="Vilella A.J."/>
            <person name="Villasante A."/>
            <person name="Walenz B."/>
            <person name="Wang J."/>
            <person name="Wasserman M."/>
            <person name="Watts T."/>
            <person name="Wilson D."/>
            <person name="Wilson R.K."/>
            <person name="Wing R.A."/>
            <person name="Wolfner M.F."/>
            <person name="Wong A."/>
            <person name="Wong G.K."/>
            <person name="Wu C.I."/>
            <person name="Wu G."/>
            <person name="Yamamoto D."/>
            <person name="Yang H.P."/>
            <person name="Yang S.P."/>
            <person name="Yorke J.A."/>
            <person name="Yoshida K."/>
            <person name="Zdobnov E."/>
            <person name="Zhang P."/>
            <person name="Zhang Y."/>
            <person name="Zimin A.V."/>
            <person name="Baldwin J."/>
            <person name="Abdouelleil A."/>
            <person name="Abdulkadir J."/>
            <person name="Abebe A."/>
            <person name="Abera B."/>
            <person name="Abreu J."/>
            <person name="Acer S.C."/>
            <person name="Aftuck L."/>
            <person name="Alexander A."/>
            <person name="An P."/>
            <person name="Anderson E."/>
            <person name="Anderson S."/>
            <person name="Arachi H."/>
            <person name="Azer M."/>
            <person name="Bachantsang P."/>
            <person name="Barry A."/>
            <person name="Bayul T."/>
            <person name="Berlin A."/>
            <person name="Bessette D."/>
            <person name="Bloom T."/>
            <person name="Blye J."/>
            <person name="Boguslavskiy L."/>
            <person name="Bonnet C."/>
            <person name="Boukhgalter B."/>
            <person name="Bourzgui I."/>
            <person name="Brown A."/>
            <person name="Cahill P."/>
            <person name="Channer S."/>
            <person name="Cheshatsang Y."/>
            <person name="Chuda L."/>
            <person name="Citroen M."/>
            <person name="Collymore A."/>
            <person name="Cooke P."/>
            <person name="Costello M."/>
            <person name="D'Aco K."/>
            <person name="Daza R."/>
            <person name="De Haan G."/>
            <person name="DeGray S."/>
            <person name="DeMaso C."/>
            <person name="Dhargay N."/>
            <person name="Dooley K."/>
            <person name="Dooley E."/>
            <person name="Doricent M."/>
            <person name="Dorje P."/>
            <person name="Dorjee K."/>
            <person name="Dupes A."/>
            <person name="Elong R."/>
            <person name="Falk J."/>
            <person name="Farina A."/>
            <person name="Faro S."/>
            <person name="Ferguson D."/>
            <person name="Fisher S."/>
            <person name="Foley C.D."/>
            <person name="Franke A."/>
            <person name="Friedrich D."/>
            <person name="Gadbois L."/>
            <person name="Gearin G."/>
            <person name="Gearin C.R."/>
            <person name="Giannoukos G."/>
            <person name="Goode T."/>
            <person name="Graham J."/>
            <person name="Grandbois E."/>
            <person name="Grewal S."/>
            <person name="Gyaltsen K."/>
            <person name="Hafez N."/>
            <person name="Hagos B."/>
            <person name="Hall J."/>
            <person name="Henson C."/>
            <person name="Hollinger A."/>
            <person name="Honan T."/>
            <person name="Huard M.D."/>
            <person name="Hughes L."/>
            <person name="Hurhula B."/>
            <person name="Husby M.E."/>
            <person name="Kamat A."/>
            <person name="Kanga B."/>
            <person name="Kashin S."/>
            <person name="Khazanovich D."/>
            <person name="Kisner P."/>
            <person name="Lance K."/>
            <person name="Lara M."/>
            <person name="Lee W."/>
            <person name="Lennon N."/>
            <person name="Letendre F."/>
            <person name="LeVine R."/>
            <person name="Lipovsky A."/>
            <person name="Liu X."/>
            <person name="Liu J."/>
            <person name="Liu S."/>
            <person name="Lokyitsang T."/>
            <person name="Lokyitsang Y."/>
            <person name="Lubonja R."/>
            <person name="Lui A."/>
            <person name="MacDonald P."/>
            <person name="Magnisalis V."/>
            <person name="Maru K."/>
            <person name="Matthews C."/>
            <person name="McCusker W."/>
            <person name="McDonough S."/>
            <person name="Mehta T."/>
            <person name="Meldrim J."/>
            <person name="Meneus L."/>
            <person name="Mihai O."/>
            <person name="Mihalev A."/>
            <person name="Mihova T."/>
            <person name="Mittelman R."/>
            <person name="Mlenga V."/>
            <person name="Montmayeur A."/>
            <person name="Mulrain L."/>
            <person name="Navidi A."/>
            <person name="Naylor J."/>
            <person name="Negash T."/>
            <person name="Nguyen T."/>
            <person name="Nguyen N."/>
            <person name="Nicol R."/>
            <person name="Norbu C."/>
            <person name="Norbu N."/>
            <person name="Novod N."/>
            <person name="O'Neill B."/>
            <person name="Osman S."/>
            <person name="Markiewicz E."/>
            <person name="Oyono O.L."/>
            <person name="Patti C."/>
            <person name="Phunkhang P."/>
            <person name="Pierre F."/>
            <person name="Priest M."/>
            <person name="Raghuraman S."/>
            <person name="Rege F."/>
            <person name="Reyes R."/>
            <person name="Rise C."/>
            <person name="Rogov P."/>
            <person name="Ross K."/>
            <person name="Ryan E."/>
            <person name="Settipalli S."/>
            <person name="Shea T."/>
            <person name="Sherpa N."/>
            <person name="Shi L."/>
            <person name="Shih D."/>
            <person name="Sparrow T."/>
            <person name="Spaulding J."/>
            <person name="Stalker J."/>
            <person name="Stange-Thomann N."/>
            <person name="Stavropoulos S."/>
            <person name="Stone C."/>
            <person name="Strader C."/>
            <person name="Tesfaye S."/>
            <person name="Thomson T."/>
            <person name="Thoulutsang Y."/>
            <person name="Thoulutsang D."/>
            <person name="Topham K."/>
            <person name="Topping I."/>
            <person name="Tsamla T."/>
            <person name="Vassiliev H."/>
            <person name="Vo A."/>
            <person name="Wangchuk T."/>
            <person name="Wangdi T."/>
            <person name="Weiand M."/>
            <person name="Wilkinson J."/>
            <person name="Wilson A."/>
            <person name="Yadav S."/>
            <person name="Young G."/>
            <person name="Yu Q."/>
            <person name="Zembek L."/>
            <person name="Zhong D."/>
            <person name="Zimmer A."/>
            <person name="Zwirko Z."/>
            <person name="Jaffe D.B."/>
            <person name="Alvarez P."/>
            <person name="Brockman W."/>
            <person name="Butler J."/>
            <person name="Chin C."/>
            <person name="Gnerre S."/>
            <person name="Grabherr M."/>
            <person name="Kleber M."/>
            <person name="Mauceli E."/>
            <person name="MacCallum I."/>
        </authorList>
    </citation>
    <scope>NUCLEOTIDE SEQUENCE [LARGE SCALE GENOMIC DNA]</scope>
    <source>
        <strain evidence="3">Tucson 14024-0371.13</strain>
    </source>
</reference>
<dbReference type="GeneID" id="6493331"/>
<accession>A0A0P8YHT2</accession>
<feature type="chain" id="PRO_5006154491" evidence="1">
    <location>
        <begin position="18"/>
        <end position="136"/>
    </location>
</feature>
<feature type="signal peptide" evidence="1">
    <location>
        <begin position="1"/>
        <end position="17"/>
    </location>
</feature>
<dbReference type="EMBL" id="CH902618">
    <property type="protein sequence ID" value="KPU78515.1"/>
    <property type="molecule type" value="Genomic_DNA"/>
</dbReference>
<proteinExistence type="predicted"/>